<keyword evidence="2" id="KW-1185">Reference proteome</keyword>
<name>A0A1E5SJA2_9FLAO</name>
<dbReference type="Proteomes" id="UP000095713">
    <property type="component" value="Unassembled WGS sequence"/>
</dbReference>
<evidence type="ECO:0000313" key="2">
    <source>
        <dbReference type="Proteomes" id="UP000095713"/>
    </source>
</evidence>
<dbReference type="EMBL" id="MDJD01000054">
    <property type="protein sequence ID" value="OEJ99207.1"/>
    <property type="molecule type" value="Genomic_DNA"/>
</dbReference>
<comment type="caution">
    <text evidence="1">The sequence shown here is derived from an EMBL/GenBank/DDBJ whole genome shotgun (WGS) entry which is preliminary data.</text>
</comment>
<dbReference type="RefSeq" id="WP_069831889.1">
    <property type="nucleotide sequence ID" value="NZ_MDJD01000054.1"/>
</dbReference>
<accession>A0A1E5SJA2</accession>
<gene>
    <name evidence="1" type="ORF">A8C32_08535</name>
</gene>
<dbReference type="STRING" id="1849968.A8C32_08535"/>
<organism evidence="1 2">
    <name type="scientific">Flavivirga aquatica</name>
    <dbReference type="NCBI Taxonomy" id="1849968"/>
    <lineage>
        <taxon>Bacteria</taxon>
        <taxon>Pseudomonadati</taxon>
        <taxon>Bacteroidota</taxon>
        <taxon>Flavobacteriia</taxon>
        <taxon>Flavobacteriales</taxon>
        <taxon>Flavobacteriaceae</taxon>
        <taxon>Flavivirga</taxon>
    </lineage>
</organism>
<reference evidence="1 2" key="1">
    <citation type="submission" date="2016-05" db="EMBL/GenBank/DDBJ databases">
        <title>Draft Genome Sequence of Algibacter sp. Strain SK-16 Isolated from the Surface Water of Aburatsubo Inlet.</title>
        <authorList>
            <person name="Wong S.-K."/>
            <person name="Yoshizawa S."/>
            <person name="Nakajima Y."/>
            <person name="Ogura Y."/>
            <person name="Tetsuya H."/>
            <person name="Hamasaki K."/>
        </authorList>
    </citation>
    <scope>NUCLEOTIDE SEQUENCE [LARGE SCALE GENOMIC DNA]</scope>
    <source>
        <strain evidence="1 2">SK-16</strain>
    </source>
</reference>
<sequence>MRFLLSEYINLLKEDKELDALLTDLLVGMKFTTISKPMKGRQFGVDISAVGIDPEDGIKKVFLFAVKQGNLTRTTWDGDVNAIRSTLNQIKDTFIPTSLTNRLKKLPKKIIVCTNGVINQNVLVDWTQYIDQNTTDAVEYDFWGTGEITAMLDDYLVSEKLFPQEYQSLLRKSLAFLDLPDYDLSHFYTLIQKILDKQPKQKRQILKKLRLVRLCLNIIYKWSQDNNNLKPSIYASERCLLLSWHFMQEGNHLKKNFVRQEFYKTHSLKRNIGVYYFNKVAKHYKTEHSIYKYSRNSLEYSLNVWEEIGIIAIIGLTEIQEFRIHYREGNEEDAQTYYQSALSISNGLCLFIKNNPPSKYPEYDVHSIEIALALNLMNFTRNFNPAKKWISEMTLGFNNRYKINKFFPLFRKSYDKLVDIHNGDEECEIQSSMIVLILAEYTLVLKDEDLYQFVRKIPTELFPDLNLQIWFPLEEMENKICVQDYSRGEGTLKHSVTLYENVEEYKKEMVSEMELFGPEKDFKIFKHSFDIVAHVASRHYKSQPFPLTWRVLMKQEVSTKE</sequence>
<dbReference type="OrthoDB" id="5540856at2"/>
<dbReference type="AlphaFoldDB" id="A0A1E5SJA2"/>
<proteinExistence type="predicted"/>
<protein>
    <submittedName>
        <fullName evidence="1">Uncharacterized protein</fullName>
    </submittedName>
</protein>
<evidence type="ECO:0000313" key="1">
    <source>
        <dbReference type="EMBL" id="OEJ99207.1"/>
    </source>
</evidence>